<dbReference type="EMBL" id="CASHSV030000409">
    <property type="protein sequence ID" value="CAJ2665154.1"/>
    <property type="molecule type" value="Genomic_DNA"/>
</dbReference>
<dbReference type="Proteomes" id="UP001177021">
    <property type="component" value="Unassembled WGS sequence"/>
</dbReference>
<protein>
    <submittedName>
        <fullName evidence="1">Uncharacterized protein</fullName>
    </submittedName>
</protein>
<accession>A0ACB0L9Q3</accession>
<proteinExistence type="predicted"/>
<comment type="caution">
    <text evidence="1">The sequence shown here is derived from an EMBL/GenBank/DDBJ whole genome shotgun (WGS) entry which is preliminary data.</text>
</comment>
<name>A0ACB0L9Q3_TRIPR</name>
<sequence>MTRLRKLQKEEGQRRSPRISCMMQGPTLRTRDKKRTKLRPLQHHLTASPNKGVKREEDIRKNDVSDQPSKSASTLLPVKQILELVLDTLQRRDTYEIFAEPVNPNEVEDYYAIIKEPMDFGTMRAKLHEGMYKSLEQFEHDVFLIFNNAMNFNSSGTIYFRQARVISELAKKVFDVLRIDPDKFEIEFSETKQLQVGRRNQRDLSDSAHIKSNNVSCSSQGTTSRKSIKTNFHGCSDTSTHNHTRDVEVHTGIEDNRRCKSIEFDRHSTYRHFKDVPILPTIYDKVKLLEHINQQDIGYKESLMLFVKDLGPIAQNIAKRKLLGCEIRTASSAFVPASMLISQNPLNKMRSSRGKNNLKIDDGDGEKVEVLLKAETTYGSHTGGSLWSKETGNKSTRTAMILDNSKLVNQELSIQDGCRMNHVMESRLENKYNFQPRRPWLLVSNNDVSYFNHDQDKQKSFSECVMGERENPQAQTSCSFKAMKILQSNQDNITNNNDVFNLPYLKTRLDQIDSSSEQYKLS</sequence>
<evidence type="ECO:0000313" key="2">
    <source>
        <dbReference type="Proteomes" id="UP001177021"/>
    </source>
</evidence>
<keyword evidence="2" id="KW-1185">Reference proteome</keyword>
<evidence type="ECO:0000313" key="1">
    <source>
        <dbReference type="EMBL" id="CAJ2665154.1"/>
    </source>
</evidence>
<gene>
    <name evidence="1" type="ORF">MILVUS5_LOCUS30196</name>
</gene>
<organism evidence="1 2">
    <name type="scientific">Trifolium pratense</name>
    <name type="common">Red clover</name>
    <dbReference type="NCBI Taxonomy" id="57577"/>
    <lineage>
        <taxon>Eukaryota</taxon>
        <taxon>Viridiplantae</taxon>
        <taxon>Streptophyta</taxon>
        <taxon>Embryophyta</taxon>
        <taxon>Tracheophyta</taxon>
        <taxon>Spermatophyta</taxon>
        <taxon>Magnoliopsida</taxon>
        <taxon>eudicotyledons</taxon>
        <taxon>Gunneridae</taxon>
        <taxon>Pentapetalae</taxon>
        <taxon>rosids</taxon>
        <taxon>fabids</taxon>
        <taxon>Fabales</taxon>
        <taxon>Fabaceae</taxon>
        <taxon>Papilionoideae</taxon>
        <taxon>50 kb inversion clade</taxon>
        <taxon>NPAAA clade</taxon>
        <taxon>Hologalegina</taxon>
        <taxon>IRL clade</taxon>
        <taxon>Trifolieae</taxon>
        <taxon>Trifolium</taxon>
    </lineage>
</organism>
<reference evidence="1" key="1">
    <citation type="submission" date="2023-10" db="EMBL/GenBank/DDBJ databases">
        <authorList>
            <person name="Rodriguez Cubillos JULIANA M."/>
            <person name="De Vega J."/>
        </authorList>
    </citation>
    <scope>NUCLEOTIDE SEQUENCE</scope>
</reference>